<protein>
    <recommendedName>
        <fullName evidence="4">Integral membrane protein</fullName>
    </recommendedName>
</protein>
<feature type="transmembrane region" description="Helical" evidence="1">
    <location>
        <begin position="172"/>
        <end position="193"/>
    </location>
</feature>
<dbReference type="Proteomes" id="UP000243515">
    <property type="component" value="Unassembled WGS sequence"/>
</dbReference>
<keyword evidence="1" id="KW-0812">Transmembrane</keyword>
<name>A0A232M259_9EURO</name>
<dbReference type="AlphaFoldDB" id="A0A232M259"/>
<dbReference type="EMBL" id="NPHW01002936">
    <property type="protein sequence ID" value="OXV10463.1"/>
    <property type="molecule type" value="Genomic_DNA"/>
</dbReference>
<accession>A0A232M259</accession>
<feature type="transmembrane region" description="Helical" evidence="1">
    <location>
        <begin position="99"/>
        <end position="119"/>
    </location>
</feature>
<evidence type="ECO:0000256" key="1">
    <source>
        <dbReference type="SAM" id="Phobius"/>
    </source>
</evidence>
<proteinExistence type="predicted"/>
<feature type="transmembrane region" description="Helical" evidence="1">
    <location>
        <begin position="213"/>
        <end position="232"/>
    </location>
</feature>
<feature type="transmembrane region" description="Helical" evidence="1">
    <location>
        <begin position="261"/>
        <end position="281"/>
    </location>
</feature>
<sequence length="469" mass="51804">MEIAQPNISAAEAVQPAGGGDGEKSVAALPTSQIRETNLIPLFTSRSDSATFIRRRGRYVPVADHALKNSLLASVGYLELANAGDFAANVWNDVPVPKYAMALMAIGGALAISLSYYAFKDAQLSWRNLNLLRAERHRLRTENIEDGKVAVNVDGQLNVNFREMGTEIVDRIGMEILMGFGAIAVGIGTFMAIDGIHYRVWVASNLLSGYIGNSPAALYGIANALWSTYIWIRADRHSIAGAKELDADFVRRLLLPRIRTIKLHAAVNGLTGVIAGVASLITATQWWGYVVLLPCILASIWCNYYWRHMIGYERPVLQQAVRIEKALLVQELEFVSVARQMLEEAPASDPLQRLVSESTSLASVVEYIVVNDLFEDLCIRLLQDKRLSATLFGAQPDDEPLTIDSQKLLDADPCYVPRLIEVMHSCIRDSGRKRLIYRQRYLLEALGSYLCSSRSGSSRTSLAEASRTL</sequence>
<evidence type="ECO:0000313" key="3">
    <source>
        <dbReference type="Proteomes" id="UP000243515"/>
    </source>
</evidence>
<evidence type="ECO:0000313" key="2">
    <source>
        <dbReference type="EMBL" id="OXV10463.1"/>
    </source>
</evidence>
<comment type="caution">
    <text evidence="2">The sequence shown here is derived from an EMBL/GenBank/DDBJ whole genome shotgun (WGS) entry which is preliminary data.</text>
</comment>
<keyword evidence="1" id="KW-1133">Transmembrane helix</keyword>
<gene>
    <name evidence="2" type="ORF">Egran_01774</name>
</gene>
<evidence type="ECO:0008006" key="4">
    <source>
        <dbReference type="Google" id="ProtNLM"/>
    </source>
</evidence>
<keyword evidence="1" id="KW-0472">Membrane</keyword>
<reference evidence="2 3" key="1">
    <citation type="journal article" date="2015" name="Environ. Microbiol.">
        <title>Metagenome sequence of Elaphomyces granulatus from sporocarp tissue reveals Ascomycota ectomycorrhizal fingerprints of genome expansion and a Proteobacteria-rich microbiome.</title>
        <authorList>
            <person name="Quandt C.A."/>
            <person name="Kohler A."/>
            <person name="Hesse C.N."/>
            <person name="Sharpton T.J."/>
            <person name="Martin F."/>
            <person name="Spatafora J.W."/>
        </authorList>
    </citation>
    <scope>NUCLEOTIDE SEQUENCE [LARGE SCALE GENOMIC DNA]</scope>
    <source>
        <strain evidence="2 3">OSC145934</strain>
    </source>
</reference>
<organism evidence="2 3">
    <name type="scientific">Elaphomyces granulatus</name>
    <dbReference type="NCBI Taxonomy" id="519963"/>
    <lineage>
        <taxon>Eukaryota</taxon>
        <taxon>Fungi</taxon>
        <taxon>Dikarya</taxon>
        <taxon>Ascomycota</taxon>
        <taxon>Pezizomycotina</taxon>
        <taxon>Eurotiomycetes</taxon>
        <taxon>Eurotiomycetidae</taxon>
        <taxon>Eurotiales</taxon>
        <taxon>Elaphomycetaceae</taxon>
        <taxon>Elaphomyces</taxon>
    </lineage>
</organism>
<keyword evidence="3" id="KW-1185">Reference proteome</keyword>
<feature type="transmembrane region" description="Helical" evidence="1">
    <location>
        <begin position="287"/>
        <end position="306"/>
    </location>
</feature>
<dbReference type="OrthoDB" id="5089392at2759"/>